<dbReference type="GO" id="GO:0032993">
    <property type="term" value="C:protein-DNA complex"/>
    <property type="evidence" value="ECO:0007669"/>
    <property type="project" value="TreeGrafter"/>
</dbReference>
<evidence type="ECO:0000256" key="3">
    <source>
        <dbReference type="ARBA" id="ARBA00023125"/>
    </source>
</evidence>
<dbReference type="Gene3D" id="3.40.190.290">
    <property type="match status" value="1"/>
</dbReference>
<dbReference type="GO" id="GO:0003677">
    <property type="term" value="F:DNA binding"/>
    <property type="evidence" value="ECO:0007669"/>
    <property type="project" value="UniProtKB-KW"/>
</dbReference>
<keyword evidence="3" id="KW-0238">DNA-binding</keyword>
<name>A0A940P6L1_9ENTE</name>
<dbReference type="PROSITE" id="PS50931">
    <property type="entry name" value="HTH_LYSR"/>
    <property type="match status" value="1"/>
</dbReference>
<dbReference type="PANTHER" id="PTHR30346:SF0">
    <property type="entry name" value="HCA OPERON TRANSCRIPTIONAL ACTIVATOR HCAR"/>
    <property type="match status" value="1"/>
</dbReference>
<keyword evidence="2" id="KW-0805">Transcription regulation</keyword>
<reference evidence="6" key="1">
    <citation type="submission" date="2020-12" db="EMBL/GenBank/DDBJ databases">
        <title>Vagococcus allomyrinae sp. nov. and Enterococcus lavae sp. nov., isolated from the larvae of Allomyrina dichotoma.</title>
        <authorList>
            <person name="Lee S.D."/>
        </authorList>
    </citation>
    <scope>NUCLEOTIDE SEQUENCE</scope>
    <source>
        <strain evidence="6">BWB3-3</strain>
    </source>
</reference>
<accession>A0A940P6L1</accession>
<evidence type="ECO:0000259" key="5">
    <source>
        <dbReference type="PROSITE" id="PS50931"/>
    </source>
</evidence>
<evidence type="ECO:0000256" key="1">
    <source>
        <dbReference type="ARBA" id="ARBA00009437"/>
    </source>
</evidence>
<proteinExistence type="inferred from homology"/>
<dbReference type="SUPFAM" id="SSF46785">
    <property type="entry name" value="Winged helix' DNA-binding domain"/>
    <property type="match status" value="1"/>
</dbReference>
<evidence type="ECO:0000313" key="7">
    <source>
        <dbReference type="Proteomes" id="UP000674938"/>
    </source>
</evidence>
<gene>
    <name evidence="6" type="ORF">I6N95_06745</name>
</gene>
<organism evidence="6 7">
    <name type="scientific">Vagococcus allomyrinae</name>
    <dbReference type="NCBI Taxonomy" id="2794353"/>
    <lineage>
        <taxon>Bacteria</taxon>
        <taxon>Bacillati</taxon>
        <taxon>Bacillota</taxon>
        <taxon>Bacilli</taxon>
        <taxon>Lactobacillales</taxon>
        <taxon>Enterococcaceae</taxon>
        <taxon>Vagococcus</taxon>
    </lineage>
</organism>
<dbReference type="Gene3D" id="1.10.10.10">
    <property type="entry name" value="Winged helix-like DNA-binding domain superfamily/Winged helix DNA-binding domain"/>
    <property type="match status" value="1"/>
</dbReference>
<comment type="similarity">
    <text evidence="1">Belongs to the LysR transcriptional regulatory family.</text>
</comment>
<dbReference type="InterPro" id="IPR036388">
    <property type="entry name" value="WH-like_DNA-bd_sf"/>
</dbReference>
<protein>
    <submittedName>
        <fullName evidence="6">LysR family transcriptional regulator</fullName>
    </submittedName>
</protein>
<dbReference type="AlphaFoldDB" id="A0A940P6L1"/>
<dbReference type="PANTHER" id="PTHR30346">
    <property type="entry name" value="TRANSCRIPTIONAL DUAL REGULATOR HCAR-RELATED"/>
    <property type="match status" value="1"/>
</dbReference>
<sequence length="302" mass="34345">MNIQQLKYMDSIVKYGTINEAAKALFVAPSTISTAIKDLEEEIDLAIFLRSKRGMKPTEEGAEFIEYGRQVLAQLTLIEDTYVNRKSRKNRFSVSSQHYDFASEAFAKLIKESTSDSFSYRFLETDTKKVIEDVANNISEMGIVYISEFNSKVLYRLFERENLRSTSLLEFQPHVYVGKAHPLAKEKLVTYQQLSNYPAITFEQAEDSSHFSEEPLELQNHAKKVIVSDRTSAINILIGSDSYLTGSGIMSSSITRDVLFSIPIDSIQQHQIVWIQKQEGHLSALGNRYIELLESTLNDRTA</sequence>
<dbReference type="Pfam" id="PF00126">
    <property type="entry name" value="HTH_1"/>
    <property type="match status" value="1"/>
</dbReference>
<dbReference type="InterPro" id="IPR036390">
    <property type="entry name" value="WH_DNA-bd_sf"/>
</dbReference>
<evidence type="ECO:0000256" key="4">
    <source>
        <dbReference type="ARBA" id="ARBA00023163"/>
    </source>
</evidence>
<dbReference type="RefSeq" id="WP_209525960.1">
    <property type="nucleotide sequence ID" value="NZ_JAEEGA010000003.1"/>
</dbReference>
<dbReference type="SUPFAM" id="SSF53850">
    <property type="entry name" value="Periplasmic binding protein-like II"/>
    <property type="match status" value="1"/>
</dbReference>
<dbReference type="CDD" id="cd05466">
    <property type="entry name" value="PBP2_LTTR_substrate"/>
    <property type="match status" value="1"/>
</dbReference>
<evidence type="ECO:0000313" key="6">
    <source>
        <dbReference type="EMBL" id="MBP1040696.1"/>
    </source>
</evidence>
<dbReference type="EMBL" id="JAEEGA010000003">
    <property type="protein sequence ID" value="MBP1040696.1"/>
    <property type="molecule type" value="Genomic_DNA"/>
</dbReference>
<keyword evidence="4" id="KW-0804">Transcription</keyword>
<dbReference type="GO" id="GO:0003700">
    <property type="term" value="F:DNA-binding transcription factor activity"/>
    <property type="evidence" value="ECO:0007669"/>
    <property type="project" value="InterPro"/>
</dbReference>
<evidence type="ECO:0000256" key="2">
    <source>
        <dbReference type="ARBA" id="ARBA00023015"/>
    </source>
</evidence>
<feature type="domain" description="HTH lysR-type" evidence="5">
    <location>
        <begin position="1"/>
        <end position="58"/>
    </location>
</feature>
<keyword evidence="7" id="KW-1185">Reference proteome</keyword>
<dbReference type="InterPro" id="IPR000847">
    <property type="entry name" value="LysR_HTH_N"/>
</dbReference>
<comment type="caution">
    <text evidence="6">The sequence shown here is derived from an EMBL/GenBank/DDBJ whole genome shotgun (WGS) entry which is preliminary data.</text>
</comment>
<dbReference type="Proteomes" id="UP000674938">
    <property type="component" value="Unassembled WGS sequence"/>
</dbReference>